<accession>A0A674AR92</accession>
<evidence type="ECO:0000259" key="4">
    <source>
        <dbReference type="PROSITE" id="PS50835"/>
    </source>
</evidence>
<keyword evidence="3" id="KW-0732">Signal</keyword>
<dbReference type="Pfam" id="PF13895">
    <property type="entry name" value="Ig_2"/>
    <property type="match status" value="1"/>
</dbReference>
<evidence type="ECO:0000256" key="1">
    <source>
        <dbReference type="SAM" id="MobiDB-lite"/>
    </source>
</evidence>
<dbReference type="InterPro" id="IPR007110">
    <property type="entry name" value="Ig-like_dom"/>
</dbReference>
<dbReference type="InterPro" id="IPR013783">
    <property type="entry name" value="Ig-like_fold"/>
</dbReference>
<feature type="signal peptide" evidence="3">
    <location>
        <begin position="1"/>
        <end position="21"/>
    </location>
</feature>
<reference evidence="5" key="1">
    <citation type="submission" date="2025-08" db="UniProtKB">
        <authorList>
            <consortium name="Ensembl"/>
        </authorList>
    </citation>
    <scope>IDENTIFICATION</scope>
</reference>
<dbReference type="RefSeq" id="XP_029594588.1">
    <property type="nucleotide sequence ID" value="XM_029738728.1"/>
</dbReference>
<evidence type="ECO:0000313" key="6">
    <source>
        <dbReference type="Proteomes" id="UP000472277"/>
    </source>
</evidence>
<evidence type="ECO:0000256" key="2">
    <source>
        <dbReference type="SAM" id="Phobius"/>
    </source>
</evidence>
<feature type="chain" id="PRO_5025354104" evidence="3">
    <location>
        <begin position="22"/>
        <end position="325"/>
    </location>
</feature>
<dbReference type="Gene3D" id="2.60.40.10">
    <property type="entry name" value="Immunoglobulins"/>
    <property type="match status" value="2"/>
</dbReference>
<keyword evidence="6" id="KW-1185">Reference proteome</keyword>
<dbReference type="GeneID" id="115177756"/>
<dbReference type="GeneTree" id="ENSGT01150000287336"/>
<dbReference type="KEGG" id="stru:115177756"/>
<dbReference type="InterPro" id="IPR003599">
    <property type="entry name" value="Ig_sub"/>
</dbReference>
<dbReference type="PANTHER" id="PTHR46013">
    <property type="entry name" value="VASCULAR CELL ADHESION MOLECULE 1"/>
    <property type="match status" value="1"/>
</dbReference>
<gene>
    <name evidence="5" type="primary">LOC115177756</name>
</gene>
<keyword evidence="2" id="KW-1133">Transmembrane helix</keyword>
<dbReference type="PROSITE" id="PS50835">
    <property type="entry name" value="IG_LIKE"/>
    <property type="match status" value="1"/>
</dbReference>
<evidence type="ECO:0000313" key="5">
    <source>
        <dbReference type="Ensembl" id="ENSSTUP00000061372.1"/>
    </source>
</evidence>
<dbReference type="AlphaFoldDB" id="A0A674AR92"/>
<feature type="compositionally biased region" description="Polar residues" evidence="1">
    <location>
        <begin position="284"/>
        <end position="295"/>
    </location>
</feature>
<dbReference type="InParanoid" id="A0A674AR92"/>
<dbReference type="SUPFAM" id="SSF48726">
    <property type="entry name" value="Immunoglobulin"/>
    <property type="match status" value="2"/>
</dbReference>
<dbReference type="Ensembl" id="ENSSTUT00000064747.1">
    <property type="protein sequence ID" value="ENSSTUP00000061372.1"/>
    <property type="gene ID" value="ENSSTUG00000026634.1"/>
</dbReference>
<sequence>MALRTAGSVLVVCLWSVTVELGQFGWGVTYTKKSICVLKGSTVDLACTYKYPWYKTVKATFWFTKNDAEGNPVSLRDDPDYKGRVEYSVDKRKSHTLTITDLRESDSAEYWFTFTTDQTRRRHTDSPGVTLSVTGLQVKVTVSEGQRTLTCSTTCILTDNLNPIYIWYKNGQNVKEDSSSMYSISSEDADSYYCAVKGHDDLSSPAVWKQTSVMTEAVGITVVLVVITCLIGFLWFRRATGGSDDTAVTQSVHPDHNIDTYTGLNIKTMSPDYDTLASVHPDPSSETYTPLNMKTRSPEYDTLANGRGSPTDTAPQIGLPSGAAV</sequence>
<feature type="domain" description="Ig-like" evidence="4">
    <location>
        <begin position="127"/>
        <end position="214"/>
    </location>
</feature>
<proteinExistence type="predicted"/>
<organism evidence="5 6">
    <name type="scientific">Salmo trutta</name>
    <name type="common">Brown trout</name>
    <dbReference type="NCBI Taxonomy" id="8032"/>
    <lineage>
        <taxon>Eukaryota</taxon>
        <taxon>Metazoa</taxon>
        <taxon>Chordata</taxon>
        <taxon>Craniata</taxon>
        <taxon>Vertebrata</taxon>
        <taxon>Euteleostomi</taxon>
        <taxon>Actinopterygii</taxon>
        <taxon>Neopterygii</taxon>
        <taxon>Teleostei</taxon>
        <taxon>Protacanthopterygii</taxon>
        <taxon>Salmoniformes</taxon>
        <taxon>Salmonidae</taxon>
        <taxon>Salmoninae</taxon>
        <taxon>Salmo</taxon>
    </lineage>
</organism>
<reference evidence="5" key="2">
    <citation type="submission" date="2025-09" db="UniProtKB">
        <authorList>
            <consortium name="Ensembl"/>
        </authorList>
    </citation>
    <scope>IDENTIFICATION</scope>
</reference>
<dbReference type="PANTHER" id="PTHR46013:SF4">
    <property type="entry name" value="B-CELL RECEPTOR CD22-RELATED"/>
    <property type="match status" value="1"/>
</dbReference>
<evidence type="ECO:0000256" key="3">
    <source>
        <dbReference type="SAM" id="SignalP"/>
    </source>
</evidence>
<name>A0A674AR92_SALTR</name>
<protein>
    <submittedName>
        <fullName evidence="5">Uncharacterized LOC115177756</fullName>
    </submittedName>
</protein>
<feature type="region of interest" description="Disordered" evidence="1">
    <location>
        <begin position="275"/>
        <end position="325"/>
    </location>
</feature>
<feature type="transmembrane region" description="Helical" evidence="2">
    <location>
        <begin position="217"/>
        <end position="236"/>
    </location>
</feature>
<dbReference type="Proteomes" id="UP000472277">
    <property type="component" value="Chromosome 38"/>
</dbReference>
<dbReference type="SMART" id="SM00409">
    <property type="entry name" value="IG"/>
    <property type="match status" value="2"/>
</dbReference>
<keyword evidence="2" id="KW-0812">Transmembrane</keyword>
<dbReference type="InterPro" id="IPR036179">
    <property type="entry name" value="Ig-like_dom_sf"/>
</dbReference>
<keyword evidence="2" id="KW-0472">Membrane</keyword>